<protein>
    <submittedName>
        <fullName evidence="2">Uncharacterized protein</fullName>
    </submittedName>
</protein>
<feature type="compositionally biased region" description="Polar residues" evidence="1">
    <location>
        <begin position="58"/>
        <end position="73"/>
    </location>
</feature>
<feature type="region of interest" description="Disordered" evidence="1">
    <location>
        <begin position="183"/>
        <end position="225"/>
    </location>
</feature>
<evidence type="ECO:0000313" key="3">
    <source>
        <dbReference type="Proteomes" id="UP001373714"/>
    </source>
</evidence>
<evidence type="ECO:0000256" key="1">
    <source>
        <dbReference type="SAM" id="MobiDB-lite"/>
    </source>
</evidence>
<dbReference type="AlphaFoldDB" id="A0AAV9UIS3"/>
<accession>A0AAV9UIS3</accession>
<reference evidence="2 3" key="1">
    <citation type="submission" date="2019-10" db="EMBL/GenBank/DDBJ databases">
        <authorList>
            <person name="Palmer J.M."/>
        </authorList>
    </citation>
    <scope>NUCLEOTIDE SEQUENCE [LARGE SCALE GENOMIC DNA]</scope>
    <source>
        <strain evidence="2 3">TWF730</strain>
    </source>
</reference>
<organism evidence="2 3">
    <name type="scientific">Orbilia blumenaviensis</name>
    <dbReference type="NCBI Taxonomy" id="1796055"/>
    <lineage>
        <taxon>Eukaryota</taxon>
        <taxon>Fungi</taxon>
        <taxon>Dikarya</taxon>
        <taxon>Ascomycota</taxon>
        <taxon>Pezizomycotina</taxon>
        <taxon>Orbiliomycetes</taxon>
        <taxon>Orbiliales</taxon>
        <taxon>Orbiliaceae</taxon>
        <taxon>Orbilia</taxon>
    </lineage>
</organism>
<dbReference type="EMBL" id="JAVHNS010000009">
    <property type="protein sequence ID" value="KAK6343268.1"/>
    <property type="molecule type" value="Genomic_DNA"/>
</dbReference>
<feature type="compositionally biased region" description="Low complexity" evidence="1">
    <location>
        <begin position="95"/>
        <end position="109"/>
    </location>
</feature>
<sequence length="282" mass="30447">MLDYITSFLRELSVKVVGATKQPPPLPPKDLPGLQCDPPVISAETVDDDDDENDDGQTTELPVNPVETSQVTNGDERGEGNLQDPTMAISEPEATTTTTQQGTDGTVSLPLPPPPLYLSSTFHTGIENLYDIPLDDDSSSSIYFSSSSSISSPAAASLYLSSSSDFGVESDDDDSVNMFANQSLETGGEEEEDEDEKGGEEEGGEEEGEEVADKRVGENPLPPLPQLDGIIDAEPQVQPTMSAVKIKDAEYWNKLLAEQEREAEIRNLQRGCLLQRILCCCC</sequence>
<proteinExistence type="predicted"/>
<dbReference type="Proteomes" id="UP001373714">
    <property type="component" value="Unassembled WGS sequence"/>
</dbReference>
<keyword evidence="3" id="KW-1185">Reference proteome</keyword>
<gene>
    <name evidence="2" type="ORF">TWF730_010864</name>
</gene>
<comment type="caution">
    <text evidence="2">The sequence shown here is derived from an EMBL/GenBank/DDBJ whole genome shotgun (WGS) entry which is preliminary data.</text>
</comment>
<feature type="compositionally biased region" description="Acidic residues" evidence="1">
    <location>
        <begin position="187"/>
        <end position="210"/>
    </location>
</feature>
<name>A0AAV9UIS3_9PEZI</name>
<feature type="compositionally biased region" description="Acidic residues" evidence="1">
    <location>
        <begin position="45"/>
        <end position="57"/>
    </location>
</feature>
<evidence type="ECO:0000313" key="2">
    <source>
        <dbReference type="EMBL" id="KAK6343268.1"/>
    </source>
</evidence>
<feature type="region of interest" description="Disordered" evidence="1">
    <location>
        <begin position="19"/>
        <end position="121"/>
    </location>
</feature>